<accession>A0A8J2KM64</accession>
<evidence type="ECO:0000256" key="1">
    <source>
        <dbReference type="SAM" id="MobiDB-lite"/>
    </source>
</evidence>
<evidence type="ECO:0000313" key="3">
    <source>
        <dbReference type="Proteomes" id="UP000708208"/>
    </source>
</evidence>
<organism evidence="2 3">
    <name type="scientific">Allacma fusca</name>
    <dbReference type="NCBI Taxonomy" id="39272"/>
    <lineage>
        <taxon>Eukaryota</taxon>
        <taxon>Metazoa</taxon>
        <taxon>Ecdysozoa</taxon>
        <taxon>Arthropoda</taxon>
        <taxon>Hexapoda</taxon>
        <taxon>Collembola</taxon>
        <taxon>Symphypleona</taxon>
        <taxon>Sminthuridae</taxon>
        <taxon>Allacma</taxon>
    </lineage>
</organism>
<dbReference type="EMBL" id="CAJVCH010480399">
    <property type="protein sequence ID" value="CAG7820501.1"/>
    <property type="molecule type" value="Genomic_DNA"/>
</dbReference>
<name>A0A8J2KM64_9HEXA</name>
<reference evidence="2" key="1">
    <citation type="submission" date="2021-06" db="EMBL/GenBank/DDBJ databases">
        <authorList>
            <person name="Hodson N. C."/>
            <person name="Mongue J. A."/>
            <person name="Jaron S. K."/>
        </authorList>
    </citation>
    <scope>NUCLEOTIDE SEQUENCE</scope>
</reference>
<feature type="region of interest" description="Disordered" evidence="1">
    <location>
        <begin position="62"/>
        <end position="89"/>
    </location>
</feature>
<comment type="caution">
    <text evidence="2">The sequence shown here is derived from an EMBL/GenBank/DDBJ whole genome shotgun (WGS) entry which is preliminary data.</text>
</comment>
<evidence type="ECO:0000313" key="2">
    <source>
        <dbReference type="EMBL" id="CAG7820501.1"/>
    </source>
</evidence>
<proteinExistence type="predicted"/>
<feature type="compositionally biased region" description="Acidic residues" evidence="1">
    <location>
        <begin position="8"/>
        <end position="28"/>
    </location>
</feature>
<feature type="compositionally biased region" description="Polar residues" evidence="1">
    <location>
        <begin position="29"/>
        <end position="38"/>
    </location>
</feature>
<keyword evidence="3" id="KW-1185">Reference proteome</keyword>
<gene>
    <name evidence="2" type="ORF">AFUS01_LOCUS30891</name>
</gene>
<feature type="region of interest" description="Disordered" evidence="1">
    <location>
        <begin position="1"/>
        <end position="45"/>
    </location>
</feature>
<protein>
    <submittedName>
        <fullName evidence="2">Uncharacterized protein</fullName>
    </submittedName>
</protein>
<dbReference type="Proteomes" id="UP000708208">
    <property type="component" value="Unassembled WGS sequence"/>
</dbReference>
<dbReference type="AlphaFoldDB" id="A0A8J2KM64"/>
<sequence>MFGNEQESTLEDNLEEPEVEDAAEESNCDSDSNTNLTSHTRKTHSQECDICARFKEFVSKTNDVPPEQPMAFTNSENLKETPPSKSSSPFRSRYDYCCFHPEGHLPFTKHTSSMDIPRRSPTLIKSSVTQPFICMTSPSAKIEILPPLLRKQPSGNQLLLQPRKNQKSCEADCQKPQDQSENEVSGLHPFVSCVRLAAEAATTFEGQANTPRVKT</sequence>